<evidence type="ECO:0000313" key="16">
    <source>
        <dbReference type="Proteomes" id="UP000092164"/>
    </source>
</evidence>
<evidence type="ECO:0000256" key="11">
    <source>
        <dbReference type="ARBA" id="ARBA00023264"/>
    </source>
</evidence>
<feature type="domain" description="PLD phosphodiesterase" evidence="14">
    <location>
        <begin position="210"/>
        <end position="237"/>
    </location>
</feature>
<dbReference type="Pfam" id="PF13091">
    <property type="entry name" value="PLDc_2"/>
    <property type="match status" value="2"/>
</dbReference>
<dbReference type="OrthoDB" id="9762009at2"/>
<evidence type="ECO:0000256" key="4">
    <source>
        <dbReference type="ARBA" id="ARBA00022679"/>
    </source>
</evidence>
<keyword evidence="9 13" id="KW-0472">Membrane</keyword>
<keyword evidence="16" id="KW-1185">Reference proteome</keyword>
<dbReference type="PANTHER" id="PTHR21248:SF22">
    <property type="entry name" value="PHOSPHOLIPASE D"/>
    <property type="match status" value="1"/>
</dbReference>
<gene>
    <name evidence="15" type="ORF">A9200_08695</name>
</gene>
<keyword evidence="7 13" id="KW-1133">Transmembrane helix</keyword>
<evidence type="ECO:0000256" key="2">
    <source>
        <dbReference type="ARBA" id="ARBA00022475"/>
    </source>
</evidence>
<keyword evidence="4" id="KW-0808">Transferase</keyword>
<dbReference type="NCBIfam" id="TIGR04265">
    <property type="entry name" value="bac_cardiolipin"/>
    <property type="match status" value="1"/>
</dbReference>
<dbReference type="InterPro" id="IPR027379">
    <property type="entry name" value="CLS_N"/>
</dbReference>
<evidence type="ECO:0000256" key="3">
    <source>
        <dbReference type="ARBA" id="ARBA00022516"/>
    </source>
</evidence>
<keyword evidence="8" id="KW-0443">Lipid metabolism</keyword>
<keyword evidence="10" id="KW-0594">Phospholipid biosynthesis</keyword>
<feature type="domain" description="PLD phosphodiesterase" evidence="14">
    <location>
        <begin position="386"/>
        <end position="413"/>
    </location>
</feature>
<dbReference type="PROSITE" id="PS50035">
    <property type="entry name" value="PLD"/>
    <property type="match status" value="2"/>
</dbReference>
<reference evidence="16" key="1">
    <citation type="submission" date="2016-06" db="EMBL/GenBank/DDBJ databases">
        <authorList>
            <person name="Zhan P."/>
        </authorList>
    </citation>
    <scope>NUCLEOTIDE SEQUENCE [LARGE SCALE GENOMIC DNA]</scope>
    <source>
        <strain evidence="16">T28</strain>
    </source>
</reference>
<evidence type="ECO:0000256" key="13">
    <source>
        <dbReference type="SAM" id="Phobius"/>
    </source>
</evidence>
<organism evidence="15 16">
    <name type="scientific">Maribacter hydrothermalis</name>
    <dbReference type="NCBI Taxonomy" id="1836467"/>
    <lineage>
        <taxon>Bacteria</taxon>
        <taxon>Pseudomonadati</taxon>
        <taxon>Bacteroidota</taxon>
        <taxon>Flavobacteriia</taxon>
        <taxon>Flavobacteriales</taxon>
        <taxon>Flavobacteriaceae</taxon>
        <taxon>Maribacter</taxon>
    </lineage>
</organism>
<dbReference type="GO" id="GO:0005886">
    <property type="term" value="C:plasma membrane"/>
    <property type="evidence" value="ECO:0007669"/>
    <property type="project" value="UniProtKB-SubCell"/>
</dbReference>
<evidence type="ECO:0000256" key="10">
    <source>
        <dbReference type="ARBA" id="ARBA00023209"/>
    </source>
</evidence>
<dbReference type="STRING" id="1836467.BTR34_12805"/>
<evidence type="ECO:0000256" key="8">
    <source>
        <dbReference type="ARBA" id="ARBA00023098"/>
    </source>
</evidence>
<evidence type="ECO:0000256" key="6">
    <source>
        <dbReference type="ARBA" id="ARBA00022737"/>
    </source>
</evidence>
<protein>
    <recommendedName>
        <fullName evidence="12">Cardiolipin synthase</fullName>
        <ecNumber evidence="12">2.7.8.-</ecNumber>
    </recommendedName>
</protein>
<name>A0A1B7Z1F5_9FLAO</name>
<dbReference type="Gene3D" id="3.30.870.10">
    <property type="entry name" value="Endonuclease Chain A"/>
    <property type="match status" value="2"/>
</dbReference>
<dbReference type="InterPro" id="IPR001736">
    <property type="entry name" value="PLipase_D/transphosphatidylase"/>
</dbReference>
<accession>A0A1B7Z1F5</accession>
<dbReference type="EMBL" id="LZFP01000045">
    <property type="protein sequence ID" value="OBR36496.1"/>
    <property type="molecule type" value="Genomic_DNA"/>
</dbReference>
<evidence type="ECO:0000313" key="15">
    <source>
        <dbReference type="EMBL" id="OBR36496.1"/>
    </source>
</evidence>
<dbReference type="InterPro" id="IPR025202">
    <property type="entry name" value="PLD-like_dom"/>
</dbReference>
<dbReference type="InterPro" id="IPR022924">
    <property type="entry name" value="Cardiolipin_synthase"/>
</dbReference>
<dbReference type="AlphaFoldDB" id="A0A1B7Z1F5"/>
<dbReference type="CDD" id="cd09110">
    <property type="entry name" value="PLDc_CLS_1"/>
    <property type="match status" value="1"/>
</dbReference>
<keyword evidence="6" id="KW-0677">Repeat</keyword>
<dbReference type="PANTHER" id="PTHR21248">
    <property type="entry name" value="CARDIOLIPIN SYNTHASE"/>
    <property type="match status" value="1"/>
</dbReference>
<dbReference type="GO" id="GO:0008808">
    <property type="term" value="F:cardiolipin synthase activity"/>
    <property type="evidence" value="ECO:0007669"/>
    <property type="project" value="UniProtKB-UniRule"/>
</dbReference>
<dbReference type="SMART" id="SM00155">
    <property type="entry name" value="PLDc"/>
    <property type="match status" value="2"/>
</dbReference>
<feature type="transmembrane region" description="Helical" evidence="13">
    <location>
        <begin position="30"/>
        <end position="51"/>
    </location>
</feature>
<keyword evidence="11" id="KW-1208">Phospholipid metabolism</keyword>
<evidence type="ECO:0000256" key="5">
    <source>
        <dbReference type="ARBA" id="ARBA00022692"/>
    </source>
</evidence>
<evidence type="ECO:0000256" key="7">
    <source>
        <dbReference type="ARBA" id="ARBA00022989"/>
    </source>
</evidence>
<sequence length="473" mass="53645">MKRIFLICYAAVSIWAILSVLVNGRRASRSFGWIITILMLPILGPSIYYLFGVNRRKFKFYKLKKNSIRQLYDEKYSQSKITNPTIEFSSDTLTRLSTIITKSTTVSAYNGNEVEIYQTGVKSFESIFSAIKTAKKFIHIQYYILANGTILDKLIELLASKIKEGVEVRVLYDSVGSFSFSGKLKKRLKSVGIKAFPTMPLRFGNFMYTLNYRNHRKIVIIDGVIGFVGGVNISDKYIGSDKELGIWSDIHLRIKGPAVDSLHRVFIKDYHFASGEKVLPSETYLPQIEESGHSKVQIVTSGPDSKQPTIMYQYLSMIALARKRVCIANPYFIPGSSVYNALVTASLGGTDVNLLLPNKSDSKIAKYSMYANFEGLMEAGVHIYLRKDFSHSKAIIIDDELVSVGSGNFDVRSFEHNFETNALIYDEKIAKEIVKEFNSHCTKDILLDLKKFKKRSYFQKMKEGYSKLFSPLL</sequence>
<evidence type="ECO:0000259" key="14">
    <source>
        <dbReference type="PROSITE" id="PS50035"/>
    </source>
</evidence>
<dbReference type="EC" id="2.7.8.-" evidence="12"/>
<proteinExistence type="predicted"/>
<dbReference type="CDD" id="cd09112">
    <property type="entry name" value="PLDc_CLS_2"/>
    <property type="match status" value="1"/>
</dbReference>
<keyword evidence="3" id="KW-0444">Lipid biosynthesis</keyword>
<comment type="caution">
    <text evidence="15">The sequence shown here is derived from an EMBL/GenBank/DDBJ whole genome shotgun (WGS) entry which is preliminary data.</text>
</comment>
<comment type="subcellular location">
    <subcellularLocation>
        <location evidence="1">Cell membrane</location>
        <topology evidence="1">Multi-pass membrane protein</topology>
    </subcellularLocation>
</comment>
<dbReference type="GO" id="GO:0032049">
    <property type="term" value="P:cardiolipin biosynthetic process"/>
    <property type="evidence" value="ECO:0007669"/>
    <property type="project" value="UniProtKB-UniRule"/>
</dbReference>
<dbReference type="SUPFAM" id="SSF56024">
    <property type="entry name" value="Phospholipase D/nuclease"/>
    <property type="match status" value="2"/>
</dbReference>
<keyword evidence="2" id="KW-1003">Cell membrane</keyword>
<evidence type="ECO:0000256" key="9">
    <source>
        <dbReference type="ARBA" id="ARBA00023136"/>
    </source>
</evidence>
<dbReference type="KEGG" id="mart:BTR34_12805"/>
<dbReference type="Pfam" id="PF13396">
    <property type="entry name" value="PLDc_N"/>
    <property type="match status" value="1"/>
</dbReference>
<dbReference type="RefSeq" id="WP_068486031.1">
    <property type="nucleotide sequence ID" value="NZ_CP018760.1"/>
</dbReference>
<feature type="transmembrane region" description="Helical" evidence="13">
    <location>
        <begin position="7"/>
        <end position="24"/>
    </location>
</feature>
<keyword evidence="5 13" id="KW-0812">Transmembrane</keyword>
<evidence type="ECO:0000256" key="1">
    <source>
        <dbReference type="ARBA" id="ARBA00004651"/>
    </source>
</evidence>
<dbReference type="Proteomes" id="UP000092164">
    <property type="component" value="Unassembled WGS sequence"/>
</dbReference>
<evidence type="ECO:0000256" key="12">
    <source>
        <dbReference type="NCBIfam" id="TIGR04265"/>
    </source>
</evidence>